<reference evidence="7 9" key="2">
    <citation type="submission" date="2018-10" db="EMBL/GenBank/DDBJ databases">
        <title>Genotypes and phenotypes of Enterococci isolated from broiler chickens.</title>
        <authorList>
            <person name="Muhammad A.R."/>
            <person name="Diarra M.S."/>
        </authorList>
    </citation>
    <scope>NUCLEOTIDE SEQUENCE [LARGE SCALE GENOMIC DNA]</scope>
    <source>
        <strain evidence="7 9">LIT2 A36'</strain>
    </source>
</reference>
<dbReference type="EMBL" id="SEWT01000010">
    <property type="protein sequence ID" value="RYU30733.1"/>
    <property type="molecule type" value="Genomic_DNA"/>
</dbReference>
<dbReference type="InterPro" id="IPR035437">
    <property type="entry name" value="SNase_OB-fold_sf"/>
</dbReference>
<dbReference type="EMBL" id="LC114487">
    <property type="protein sequence ID" value="BAU68270.1"/>
    <property type="molecule type" value="Genomic_DNA"/>
</dbReference>
<dbReference type="AlphaFoldDB" id="A0A146F123"/>
<geneLocation type="plasmid" evidence="6">
    <name>pYI12</name>
</geneLocation>
<evidence type="ECO:0000313" key="6">
    <source>
        <dbReference type="EMBL" id="BAU68270.1"/>
    </source>
</evidence>
<evidence type="ECO:0000313" key="8">
    <source>
        <dbReference type="EMBL" id="RYU30733.1"/>
    </source>
</evidence>
<evidence type="ECO:0000313" key="10">
    <source>
        <dbReference type="Proteomes" id="UP000292223"/>
    </source>
</evidence>
<dbReference type="InterPro" id="IPR002071">
    <property type="entry name" value="Thermonucl_AS"/>
</dbReference>
<dbReference type="InterPro" id="IPR016071">
    <property type="entry name" value="Staphylococal_nuclease_OB-fold"/>
</dbReference>
<dbReference type="PANTHER" id="PTHR12302:SF3">
    <property type="entry name" value="SERINE_THREONINE-PROTEIN KINASE 31"/>
    <property type="match status" value="1"/>
</dbReference>
<dbReference type="GO" id="GO:0016787">
    <property type="term" value="F:hydrolase activity"/>
    <property type="evidence" value="ECO:0007669"/>
    <property type="project" value="UniProtKB-KW"/>
</dbReference>
<evidence type="ECO:0000256" key="2">
    <source>
        <dbReference type="ARBA" id="ARBA00022759"/>
    </source>
</evidence>
<dbReference type="SMART" id="SM00318">
    <property type="entry name" value="SNc"/>
    <property type="match status" value="1"/>
</dbReference>
<evidence type="ECO:0000256" key="4">
    <source>
        <dbReference type="SAM" id="SignalP"/>
    </source>
</evidence>
<reference evidence="8 10" key="3">
    <citation type="submission" date="2019-02" db="EMBL/GenBank/DDBJ databases">
        <title>From farm to fork: dissemination of Tn554::fexA-optrA in linezolid-resistant Enterococcus faecalis clones from chicken feces and meat in Tunisia.</title>
        <authorList>
            <person name="Tedim A.P."/>
            <person name="Elghaieb H."/>
            <person name="Abbassi M.S."/>
            <person name="Novais C."/>
            <person name="Hassen A."/>
            <person name="Peixe L."/>
            <person name="Freitas A.R."/>
        </authorList>
    </citation>
    <scope>NUCLEOTIDE SEQUENCE [LARGE SCALE GENOMIC DNA]</scope>
    <source>
        <strain evidence="8 10">728T</strain>
    </source>
</reference>
<name>A0A146F123_ENTFL</name>
<evidence type="ECO:0000256" key="3">
    <source>
        <dbReference type="ARBA" id="ARBA00022801"/>
    </source>
</evidence>
<evidence type="ECO:0000256" key="1">
    <source>
        <dbReference type="ARBA" id="ARBA00022722"/>
    </source>
</evidence>
<protein>
    <submittedName>
        <fullName evidence="7">Thermonuclease</fullName>
    </submittedName>
</protein>
<organism evidence="6">
    <name type="scientific">Enterococcus faecalis</name>
    <name type="common">Streptococcus faecalis</name>
    <dbReference type="NCBI Taxonomy" id="1351"/>
    <lineage>
        <taxon>Bacteria</taxon>
        <taxon>Bacillati</taxon>
        <taxon>Bacillota</taxon>
        <taxon>Bacilli</taxon>
        <taxon>Lactobacillales</taxon>
        <taxon>Enterococcaceae</taxon>
        <taxon>Enterococcus</taxon>
    </lineage>
</organism>
<keyword evidence="1" id="KW-0540">Nuclease</keyword>
<dbReference type="SUPFAM" id="SSF50199">
    <property type="entry name" value="Staphylococcal nuclease"/>
    <property type="match status" value="1"/>
</dbReference>
<accession>A0A146F123</accession>
<gene>
    <name evidence="7" type="ORF">EGW16_15185</name>
    <name evidence="8" type="ORF">EU507_13775</name>
</gene>
<dbReference type="Proteomes" id="UP000281488">
    <property type="component" value="Unassembled WGS sequence"/>
</dbReference>
<reference evidence="6" key="1">
    <citation type="submission" date="2016-01" db="EMBL/GenBank/DDBJ databases">
        <title>Analysis of Bac41 encoded on the pheromone-responsive plasmid pYI12.</title>
        <authorList>
            <person name="Tomita H."/>
            <person name="Kurushima J."/>
        </authorList>
    </citation>
    <scope>NUCLEOTIDE SEQUENCE</scope>
    <source>
        <strain evidence="6">YI712</strain>
        <plasmid evidence="6">pYI12</plasmid>
    </source>
</reference>
<dbReference type="GO" id="GO:0003676">
    <property type="term" value="F:nucleic acid binding"/>
    <property type="evidence" value="ECO:0007669"/>
    <property type="project" value="InterPro"/>
</dbReference>
<dbReference type="Gene3D" id="2.40.50.90">
    <property type="match status" value="1"/>
</dbReference>
<evidence type="ECO:0000313" key="7">
    <source>
        <dbReference type="EMBL" id="ROX29631.1"/>
    </source>
</evidence>
<evidence type="ECO:0000259" key="5">
    <source>
        <dbReference type="PROSITE" id="PS50830"/>
    </source>
</evidence>
<proteinExistence type="predicted"/>
<feature type="domain" description="TNase-like" evidence="5">
    <location>
        <begin position="52"/>
        <end position="186"/>
    </location>
</feature>
<dbReference type="Proteomes" id="UP000292223">
    <property type="component" value="Unassembled WGS sequence"/>
</dbReference>
<dbReference type="PROSITE" id="PS51257">
    <property type="entry name" value="PROKAR_LIPOPROTEIN"/>
    <property type="match status" value="1"/>
</dbReference>
<keyword evidence="3" id="KW-0378">Hydrolase</keyword>
<dbReference type="PANTHER" id="PTHR12302">
    <property type="entry name" value="EBNA2 BINDING PROTEIN P100"/>
    <property type="match status" value="1"/>
</dbReference>
<dbReference type="GO" id="GO:0004519">
    <property type="term" value="F:endonuclease activity"/>
    <property type="evidence" value="ECO:0007669"/>
    <property type="project" value="UniProtKB-KW"/>
</dbReference>
<keyword evidence="2" id="KW-0255">Endonuclease</keyword>
<dbReference type="PROSITE" id="PS01284">
    <property type="entry name" value="TNASE_2"/>
    <property type="match status" value="1"/>
</dbReference>
<feature type="chain" id="PRO_5044368653" evidence="4">
    <location>
        <begin position="26"/>
        <end position="196"/>
    </location>
</feature>
<dbReference type="EMBL" id="RKMZ01000012">
    <property type="protein sequence ID" value="ROX29631.1"/>
    <property type="molecule type" value="Genomic_DNA"/>
</dbReference>
<evidence type="ECO:0000313" key="9">
    <source>
        <dbReference type="Proteomes" id="UP000281488"/>
    </source>
</evidence>
<dbReference type="RefSeq" id="WP_002365878.1">
    <property type="nucleotide sequence ID" value="NZ_CABGJI010000019.1"/>
</dbReference>
<dbReference type="PROSITE" id="PS50830">
    <property type="entry name" value="TNASE_3"/>
    <property type="match status" value="1"/>
</dbReference>
<dbReference type="Pfam" id="PF00565">
    <property type="entry name" value="SNase"/>
    <property type="match status" value="1"/>
</dbReference>
<keyword evidence="6" id="KW-0614">Plasmid</keyword>
<feature type="signal peptide" evidence="4">
    <location>
        <begin position="1"/>
        <end position="25"/>
    </location>
</feature>
<sequence length="196" mass="22075">MKLFIGKKWLLLAVATLLLSGCASLEQKAQDFVQDLSQDVNEGFFKTISNNQRIPADFVRHVDGDTTVLRIDGKEQKVRFLLVDTPETVNPKTKVQTFGLEASKRTKELLSTASEITFEYDSGDKTDRYGRVLGYIFVDGTLLQKTLVSEGLARVAYVKEPNTKYLLELEEAQEKAKNESLGIWSIPGYVTERGYK</sequence>
<keyword evidence="4" id="KW-0732">Signal</keyword>